<keyword evidence="1" id="KW-0175">Coiled coil</keyword>
<name>A0A2I1M3P7_9FIRM</name>
<organism evidence="2 3">
    <name type="scientific">Anaerococcus octavius</name>
    <dbReference type="NCBI Taxonomy" id="54007"/>
    <lineage>
        <taxon>Bacteria</taxon>
        <taxon>Bacillati</taxon>
        <taxon>Bacillota</taxon>
        <taxon>Tissierellia</taxon>
        <taxon>Tissierellales</taxon>
        <taxon>Peptoniphilaceae</taxon>
        <taxon>Anaerococcus</taxon>
    </lineage>
</organism>
<dbReference type="Proteomes" id="UP000234335">
    <property type="component" value="Unassembled WGS sequence"/>
</dbReference>
<evidence type="ECO:0000313" key="2">
    <source>
        <dbReference type="EMBL" id="PKZ14756.1"/>
    </source>
</evidence>
<accession>A0A2I1M3P7</accession>
<keyword evidence="3" id="KW-1185">Reference proteome</keyword>
<dbReference type="EMBL" id="PKGS01000011">
    <property type="protein sequence ID" value="PKZ14756.1"/>
    <property type="molecule type" value="Genomic_DNA"/>
</dbReference>
<reference evidence="2 3" key="1">
    <citation type="submission" date="2017-12" db="EMBL/GenBank/DDBJ databases">
        <title>Phylogenetic diversity of female urinary microbiome.</title>
        <authorList>
            <person name="Thomas-White K."/>
            <person name="Wolfe A.J."/>
        </authorList>
    </citation>
    <scope>NUCLEOTIDE SEQUENCE [LARGE SCALE GENOMIC DNA]</scope>
    <source>
        <strain evidence="2 3">UMB0119</strain>
    </source>
</reference>
<comment type="caution">
    <text evidence="2">The sequence shown here is derived from an EMBL/GenBank/DDBJ whole genome shotgun (WGS) entry which is preliminary data.</text>
</comment>
<proteinExistence type="predicted"/>
<dbReference type="AlphaFoldDB" id="A0A2I1M3P7"/>
<gene>
    <name evidence="2" type="ORF">CYJ34_09245</name>
</gene>
<feature type="coiled-coil region" evidence="1">
    <location>
        <begin position="12"/>
        <end position="80"/>
    </location>
</feature>
<dbReference type="RefSeq" id="WP_019035123.1">
    <property type="nucleotide sequence ID" value="NZ_PKGS01000011.1"/>
</dbReference>
<protein>
    <submittedName>
        <fullName evidence="2">Uncharacterized protein</fullName>
    </submittedName>
</protein>
<evidence type="ECO:0000256" key="1">
    <source>
        <dbReference type="SAM" id="Coils"/>
    </source>
</evidence>
<sequence length="95" mass="11585">MNRKLVRNIEKQKKLRAKKEEIEIELQVLEEEQIEMENMEVIKEFRSREISLDEFLDIVRKNKEEEKREKEEIKNLKEGRTLVENIENSEGEIIE</sequence>
<evidence type="ECO:0000313" key="3">
    <source>
        <dbReference type="Proteomes" id="UP000234335"/>
    </source>
</evidence>